<organism evidence="2">
    <name type="scientific">Hexamita inflata</name>
    <dbReference type="NCBI Taxonomy" id="28002"/>
    <lineage>
        <taxon>Eukaryota</taxon>
        <taxon>Metamonada</taxon>
        <taxon>Diplomonadida</taxon>
        <taxon>Hexamitidae</taxon>
        <taxon>Hexamitinae</taxon>
        <taxon>Hexamita</taxon>
    </lineage>
</organism>
<evidence type="ECO:0000313" key="4">
    <source>
        <dbReference type="EMBL" id="CAL6062928.1"/>
    </source>
</evidence>
<dbReference type="EMBL" id="CATOUU010000094">
    <property type="protein sequence ID" value="CAI9916174.1"/>
    <property type="molecule type" value="Genomic_DNA"/>
</dbReference>
<sequence>MIRFSNQTSSVVQLSAHPVYESYSLSNIMFSRCAPGFKSFPCLSLPRVLLCVTRRLQQYWKILFSNSGFNLQTNFVQKLCFLGLSTFHFPKTVKVETCQNYCVWLESLKQKEKQICGSKGNSTTE</sequence>
<dbReference type="EMBL" id="CAXDID020000242">
    <property type="protein sequence ID" value="CAL6062928.1"/>
    <property type="molecule type" value="Genomic_DNA"/>
</dbReference>
<evidence type="ECO:0000313" key="2">
    <source>
        <dbReference type="EMBL" id="CAI9916181.1"/>
    </source>
</evidence>
<reference evidence="2" key="1">
    <citation type="submission" date="2023-06" db="EMBL/GenBank/DDBJ databases">
        <authorList>
            <person name="Kurt Z."/>
        </authorList>
    </citation>
    <scope>NUCLEOTIDE SEQUENCE</scope>
</reference>
<accession>A0AA86TFV5</accession>
<reference evidence="3 5" key="2">
    <citation type="submission" date="2024-07" db="EMBL/GenBank/DDBJ databases">
        <authorList>
            <person name="Akdeniz Z."/>
        </authorList>
    </citation>
    <scope>NUCLEOTIDE SEQUENCE [LARGE SCALE GENOMIC DNA]</scope>
</reference>
<dbReference type="EMBL" id="CATOUU010000094">
    <property type="protein sequence ID" value="CAI9916181.1"/>
    <property type="molecule type" value="Genomic_DNA"/>
</dbReference>
<dbReference type="EMBL" id="CAXDID020000242">
    <property type="protein sequence ID" value="CAL6062921.1"/>
    <property type="molecule type" value="Genomic_DNA"/>
</dbReference>
<evidence type="ECO:0000313" key="3">
    <source>
        <dbReference type="EMBL" id="CAL6062921.1"/>
    </source>
</evidence>
<evidence type="ECO:0000313" key="1">
    <source>
        <dbReference type="EMBL" id="CAI9916174.1"/>
    </source>
</evidence>
<proteinExistence type="predicted"/>
<evidence type="ECO:0000313" key="5">
    <source>
        <dbReference type="Proteomes" id="UP001642409"/>
    </source>
</evidence>
<protein>
    <submittedName>
        <fullName evidence="3">Hypothetical_protein</fullName>
    </submittedName>
</protein>
<name>A0AA86TFV5_9EUKA</name>
<gene>
    <name evidence="1" type="ORF">HINF_LOCUS3819</name>
    <name evidence="2" type="ORF">HINF_LOCUS3826</name>
    <name evidence="3" type="ORF">HINF_LOCUS50486</name>
    <name evidence="4" type="ORF">HINF_LOCUS50493</name>
</gene>
<dbReference type="AlphaFoldDB" id="A0AA86TFV5"/>
<comment type="caution">
    <text evidence="2">The sequence shown here is derived from an EMBL/GenBank/DDBJ whole genome shotgun (WGS) entry which is preliminary data.</text>
</comment>
<dbReference type="Proteomes" id="UP001642409">
    <property type="component" value="Unassembled WGS sequence"/>
</dbReference>
<keyword evidence="5" id="KW-1185">Reference proteome</keyword>